<dbReference type="Pfam" id="PF25390">
    <property type="entry name" value="WD40_RLD"/>
    <property type="match status" value="1"/>
</dbReference>
<dbReference type="SUPFAM" id="SSF50985">
    <property type="entry name" value="RCC1/BLIP-II"/>
    <property type="match status" value="1"/>
</dbReference>
<evidence type="ECO:0000256" key="2">
    <source>
        <dbReference type="ARBA" id="ARBA00022737"/>
    </source>
</evidence>
<dbReference type="InterPro" id="IPR000408">
    <property type="entry name" value="Reg_chr_condens"/>
</dbReference>
<dbReference type="EMBL" id="MK072283">
    <property type="protein sequence ID" value="AYV81559.1"/>
    <property type="molecule type" value="Genomic_DNA"/>
</dbReference>
<sequence>MNMDLISLIVNLPIDVRNVIIGYRPQIIFNLGKSELDKYDWFKLVKIIFSLKYEKALCTNDDLRKVYLHNCEKKSKIICGFPFTIVRSVSGRLMFCGNGVYDWIDLKLLGVREIVSSIGHTMIKLKDGTLLSWLYFGGYRVVDNSYKFGEFYHPLRDTPGDIAQIVNGFYHTIIRLKDGTLMGYGLNTSGELGMGDTRNRTVFEIIKGLPKNIIDISCGNGFSFIMLDDGTTMSSGNNYVGQLGLGDNLGRTTFCVVKSVPKRIIKVICAMYHTIIRLTDGTLMSSGANSIGQLGLGDLKNRAVFEKIKLIKKNIVDIISYHESTIIRLTDGTLMGCGNNSRGQLGVGNNPFYNSFCEIKGVPKNIAEVVSGYYHTIVRLTDGTLMSCGTNLHGELGLGDNTCRNFFEEIKGVPKNVVKVTCGSSHTVILLSDGTLMASGYNDYGQLGVGDHSSRNIFSVMKITANIE</sequence>
<accession>A0A3G5A853</accession>
<dbReference type="Pfam" id="PF13540">
    <property type="entry name" value="RCC1_2"/>
    <property type="match status" value="1"/>
</dbReference>
<dbReference type="PRINTS" id="PR00633">
    <property type="entry name" value="RCCNDNSATION"/>
</dbReference>
<dbReference type="InterPro" id="IPR058923">
    <property type="entry name" value="RCC1-like_dom"/>
</dbReference>
<keyword evidence="1" id="KW-0344">Guanine-nucleotide releasing factor</keyword>
<keyword evidence="2" id="KW-0677">Repeat</keyword>
<protein>
    <submittedName>
        <fullName evidence="4">Chromosome condensation regulator</fullName>
    </submittedName>
</protein>
<dbReference type="Gene3D" id="2.130.10.30">
    <property type="entry name" value="Regulator of chromosome condensation 1/beta-lactamase-inhibitor protein II"/>
    <property type="match status" value="2"/>
</dbReference>
<dbReference type="PANTHER" id="PTHR45982:SF1">
    <property type="entry name" value="REGULATOR OF CHROMOSOME CONDENSATION"/>
    <property type="match status" value="1"/>
</dbReference>
<dbReference type="GO" id="GO:0005085">
    <property type="term" value="F:guanyl-nucleotide exchange factor activity"/>
    <property type="evidence" value="ECO:0007669"/>
    <property type="project" value="TreeGrafter"/>
</dbReference>
<dbReference type="PANTHER" id="PTHR45982">
    <property type="entry name" value="REGULATOR OF CHROMOSOME CONDENSATION"/>
    <property type="match status" value="1"/>
</dbReference>
<dbReference type="PROSITE" id="PS50012">
    <property type="entry name" value="RCC1_3"/>
    <property type="match status" value="4"/>
</dbReference>
<proteinExistence type="predicted"/>
<organism evidence="4">
    <name type="scientific">Harvfovirus sp</name>
    <dbReference type="NCBI Taxonomy" id="2487768"/>
    <lineage>
        <taxon>Viruses</taxon>
        <taxon>Varidnaviria</taxon>
        <taxon>Bamfordvirae</taxon>
        <taxon>Nucleocytoviricota</taxon>
        <taxon>Megaviricetes</taxon>
        <taxon>Imitervirales</taxon>
        <taxon>Mimiviridae</taxon>
        <taxon>Klosneuvirinae</taxon>
    </lineage>
</organism>
<feature type="domain" description="RCC1-like" evidence="3">
    <location>
        <begin position="209"/>
        <end position="453"/>
    </location>
</feature>
<gene>
    <name evidence="4" type="ORF">Harvfovirus41_4</name>
</gene>
<name>A0A3G5A853_9VIRU</name>
<dbReference type="InterPro" id="IPR051553">
    <property type="entry name" value="Ran_GTPase-activating"/>
</dbReference>
<dbReference type="InterPro" id="IPR009091">
    <property type="entry name" value="RCC1/BLIP-II"/>
</dbReference>
<evidence type="ECO:0000313" key="4">
    <source>
        <dbReference type="EMBL" id="AYV81559.1"/>
    </source>
</evidence>
<evidence type="ECO:0000256" key="1">
    <source>
        <dbReference type="ARBA" id="ARBA00022658"/>
    </source>
</evidence>
<evidence type="ECO:0000259" key="3">
    <source>
        <dbReference type="Pfam" id="PF25390"/>
    </source>
</evidence>
<reference evidence="4" key="1">
    <citation type="submission" date="2018-10" db="EMBL/GenBank/DDBJ databases">
        <title>Hidden diversity of soil giant viruses.</title>
        <authorList>
            <person name="Schulz F."/>
            <person name="Alteio L."/>
            <person name="Goudeau D."/>
            <person name="Ryan E.M."/>
            <person name="Malmstrom R.R."/>
            <person name="Blanchard J."/>
            <person name="Woyke T."/>
        </authorList>
    </citation>
    <scope>NUCLEOTIDE SEQUENCE</scope>
    <source>
        <strain evidence="4">HAV1</strain>
    </source>
</reference>